<dbReference type="PATRIC" id="fig|52.7.peg.6268"/>
<feature type="signal peptide" evidence="1">
    <location>
        <begin position="1"/>
        <end position="23"/>
    </location>
</feature>
<dbReference type="RefSeq" id="WP_050433266.1">
    <property type="nucleotide sequence ID" value="NZ_CP012159.1"/>
</dbReference>
<dbReference type="STRING" id="52.CMC5_056910"/>
<protein>
    <submittedName>
        <fullName evidence="2">Uncharacterized protein</fullName>
    </submittedName>
</protein>
<dbReference type="OrthoDB" id="8886973at2"/>
<dbReference type="KEGG" id="ccro:CMC5_056910"/>
<dbReference type="AlphaFoldDB" id="A0A0K1ELJ5"/>
<proteinExistence type="predicted"/>
<keyword evidence="1" id="KW-0732">Signal</keyword>
<evidence type="ECO:0000313" key="2">
    <source>
        <dbReference type="EMBL" id="AKT41483.1"/>
    </source>
</evidence>
<keyword evidence="3" id="KW-1185">Reference proteome</keyword>
<feature type="chain" id="PRO_5005459664" evidence="1">
    <location>
        <begin position="24"/>
        <end position="296"/>
    </location>
</feature>
<evidence type="ECO:0000313" key="3">
    <source>
        <dbReference type="Proteomes" id="UP000067626"/>
    </source>
</evidence>
<dbReference type="Proteomes" id="UP000067626">
    <property type="component" value="Chromosome"/>
</dbReference>
<name>A0A0K1ELJ5_CHOCO</name>
<reference evidence="2 3" key="1">
    <citation type="submission" date="2015-07" db="EMBL/GenBank/DDBJ databases">
        <title>Genome analysis of myxobacterium Chondromyces crocatus Cm c5 reveals a high potential for natural compound synthesis and the genetic basis for the loss of fruiting body formation.</title>
        <authorList>
            <person name="Zaburannyi N."/>
            <person name="Bunk B."/>
            <person name="Maier J."/>
            <person name="Overmann J."/>
            <person name="Mueller R."/>
        </authorList>
    </citation>
    <scope>NUCLEOTIDE SEQUENCE [LARGE SCALE GENOMIC DNA]</scope>
    <source>
        <strain evidence="2 3">Cm c5</strain>
    </source>
</reference>
<organism evidence="2 3">
    <name type="scientific">Chondromyces crocatus</name>
    <dbReference type="NCBI Taxonomy" id="52"/>
    <lineage>
        <taxon>Bacteria</taxon>
        <taxon>Pseudomonadati</taxon>
        <taxon>Myxococcota</taxon>
        <taxon>Polyangia</taxon>
        <taxon>Polyangiales</taxon>
        <taxon>Polyangiaceae</taxon>
        <taxon>Chondromyces</taxon>
    </lineage>
</organism>
<gene>
    <name evidence="2" type="ORF">CMC5_056910</name>
</gene>
<dbReference type="EMBL" id="CP012159">
    <property type="protein sequence ID" value="AKT41483.1"/>
    <property type="molecule type" value="Genomic_DNA"/>
</dbReference>
<evidence type="ECO:0000256" key="1">
    <source>
        <dbReference type="SAM" id="SignalP"/>
    </source>
</evidence>
<sequence length="296" mass="31152">MRHHLLAATVVSAALLAPGIASAANYSLWVHGRNPGGGTQPGNHSYFGYWGSASTAAGVNKKAVNWDGVGRIADQNYRIRDAFDCYCTGDNWCYIAGHSAGNAQIGYALAQFGTSSRSKKDAKPNASGVCGNAGGTQNGWNIKWVDIASGAAGGSELANLGHWAVSDALTGDLRTATMRALYNHNLTRSIWFYMFAGAKGTAYSGVLPGQDDEAVAYHSTGGVSATGSFCNPGDWFCDGDLLTGTGGAYKGSTLVKLYTNHSVSLRDSNEQYNHYANGAWGGIVGPVRQDMVNYAR</sequence>
<accession>A0A0K1ELJ5</accession>